<dbReference type="Proteomes" id="UP000054771">
    <property type="component" value="Unassembled WGS sequence"/>
</dbReference>
<dbReference type="EMBL" id="CDMC01000005">
    <property type="protein sequence ID" value="CEL06291.1"/>
    <property type="molecule type" value="Genomic_DNA"/>
</dbReference>
<evidence type="ECO:0000259" key="2">
    <source>
        <dbReference type="Pfam" id="PF17786"/>
    </source>
</evidence>
<dbReference type="PANTHER" id="PTHR43730:SF1">
    <property type="entry name" value="BETA-MANNOSIDASE"/>
    <property type="match status" value="1"/>
</dbReference>
<proteinExistence type="predicted"/>
<evidence type="ECO:0000313" key="4">
    <source>
        <dbReference type="Proteomes" id="UP000054771"/>
    </source>
</evidence>
<evidence type="ECO:0000256" key="1">
    <source>
        <dbReference type="ARBA" id="ARBA00023295"/>
    </source>
</evidence>
<dbReference type="Pfam" id="PF17786">
    <property type="entry name" value="Mannosidase_ig"/>
    <property type="match status" value="1"/>
</dbReference>
<dbReference type="GO" id="GO:0006516">
    <property type="term" value="P:glycoprotein catabolic process"/>
    <property type="evidence" value="ECO:0007669"/>
    <property type="project" value="TreeGrafter"/>
</dbReference>
<feature type="domain" description="Mannosidase Ig/CBM-like" evidence="2">
    <location>
        <begin position="70"/>
        <end position="157"/>
    </location>
</feature>
<accession>A0A0U5G3X1</accession>
<dbReference type="SUPFAM" id="SSF51445">
    <property type="entry name" value="(Trans)glycosidases"/>
    <property type="match status" value="1"/>
</dbReference>
<keyword evidence="1" id="KW-0378">Hydrolase</keyword>
<sequence length="194" mass="21591">MGRGAAVRGALVWQMNDYWPTSLWVIVDYHPRRKPAFYTVKRALQPLVAGVQREHHDWSVCHARPAKVSKYSVCVTSSLRRGSTLDVELRFVSIDSGEDIKPAITKAGLTMPDNGSVTAITGQIDNRTNEAHVLAVSFSRDGAVISRDVDPPQPFKYLSFENGGVQVQADEGSYEVSIKRPMKRFVSKRLMALC</sequence>
<gene>
    <name evidence="3" type="ORF">ASPCAL07397</name>
</gene>
<keyword evidence="4" id="KW-1185">Reference proteome</keyword>
<dbReference type="AlphaFoldDB" id="A0A0U5G3X1"/>
<protein>
    <recommendedName>
        <fullName evidence="2">Mannosidase Ig/CBM-like domain-containing protein</fullName>
    </recommendedName>
</protein>
<organism evidence="3 4">
    <name type="scientific">Aspergillus calidoustus</name>
    <dbReference type="NCBI Taxonomy" id="454130"/>
    <lineage>
        <taxon>Eukaryota</taxon>
        <taxon>Fungi</taxon>
        <taxon>Dikarya</taxon>
        <taxon>Ascomycota</taxon>
        <taxon>Pezizomycotina</taxon>
        <taxon>Eurotiomycetes</taxon>
        <taxon>Eurotiomycetidae</taxon>
        <taxon>Eurotiales</taxon>
        <taxon>Aspergillaceae</taxon>
        <taxon>Aspergillus</taxon>
        <taxon>Aspergillus subgen. Nidulantes</taxon>
    </lineage>
</organism>
<name>A0A0U5G3X1_ASPCI</name>
<reference evidence="4" key="1">
    <citation type="journal article" date="2016" name="Genome Announc.">
        <title>Draft genome sequences of fungus Aspergillus calidoustus.</title>
        <authorList>
            <person name="Horn F."/>
            <person name="Linde J."/>
            <person name="Mattern D.J."/>
            <person name="Walther G."/>
            <person name="Guthke R."/>
            <person name="Scherlach K."/>
            <person name="Martin K."/>
            <person name="Brakhage A.A."/>
            <person name="Petzke L."/>
            <person name="Valiante V."/>
        </authorList>
    </citation>
    <scope>NUCLEOTIDE SEQUENCE [LARGE SCALE GENOMIC DNA]</scope>
    <source>
        <strain evidence="4">SF006504</strain>
    </source>
</reference>
<dbReference type="InterPro" id="IPR050887">
    <property type="entry name" value="Beta-mannosidase_GH2"/>
</dbReference>
<dbReference type="InterPro" id="IPR017853">
    <property type="entry name" value="GH"/>
</dbReference>
<dbReference type="STRING" id="454130.A0A0U5G3X1"/>
<evidence type="ECO:0000313" key="3">
    <source>
        <dbReference type="EMBL" id="CEL06291.1"/>
    </source>
</evidence>
<keyword evidence="1" id="KW-0326">Glycosidase</keyword>
<dbReference type="InterPro" id="IPR041447">
    <property type="entry name" value="Mannosidase_ig"/>
</dbReference>
<dbReference type="PANTHER" id="PTHR43730">
    <property type="entry name" value="BETA-MANNOSIDASE"/>
    <property type="match status" value="1"/>
</dbReference>
<dbReference type="Gene3D" id="3.20.20.80">
    <property type="entry name" value="Glycosidases"/>
    <property type="match status" value="1"/>
</dbReference>
<dbReference type="OrthoDB" id="4539222at2759"/>
<dbReference type="GO" id="GO:0004567">
    <property type="term" value="F:beta-mannosidase activity"/>
    <property type="evidence" value="ECO:0007669"/>
    <property type="project" value="TreeGrafter"/>
</dbReference>